<evidence type="ECO:0000256" key="1">
    <source>
        <dbReference type="ARBA" id="ARBA00022491"/>
    </source>
</evidence>
<evidence type="ECO:0000313" key="6">
    <source>
        <dbReference type="Proteomes" id="UP000679950"/>
    </source>
</evidence>
<name>A0ABQ4KIS7_9BACI</name>
<dbReference type="PROSITE" id="PS50977">
    <property type="entry name" value="HTH_TETR_2"/>
    <property type="match status" value="1"/>
</dbReference>
<proteinExistence type="predicted"/>
<dbReference type="RefSeq" id="WP_212966080.1">
    <property type="nucleotide sequence ID" value="NZ_BORB01000011.1"/>
</dbReference>
<dbReference type="Pfam" id="PF00440">
    <property type="entry name" value="TetR_N"/>
    <property type="match status" value="1"/>
</dbReference>
<evidence type="ECO:0000256" key="2">
    <source>
        <dbReference type="ARBA" id="ARBA00023125"/>
    </source>
</evidence>
<feature type="domain" description="HTH tetR-type" evidence="4">
    <location>
        <begin position="11"/>
        <end position="71"/>
    </location>
</feature>
<comment type="caution">
    <text evidence="5">The sequence shown here is derived from an EMBL/GenBank/DDBJ whole genome shotgun (WGS) entry which is preliminary data.</text>
</comment>
<evidence type="ECO:0000313" key="5">
    <source>
        <dbReference type="EMBL" id="GIN57361.1"/>
    </source>
</evidence>
<keyword evidence="1" id="KW-0678">Repressor</keyword>
<dbReference type="InterPro" id="IPR009057">
    <property type="entry name" value="Homeodomain-like_sf"/>
</dbReference>
<keyword evidence="6" id="KW-1185">Reference proteome</keyword>
<reference evidence="5 6" key="1">
    <citation type="submission" date="2021-03" db="EMBL/GenBank/DDBJ databases">
        <title>Antimicrobial resistance genes in bacteria isolated from Japanese honey, and their potential for conferring macrolide and lincosamide resistance in the American foulbrood pathogen Paenibacillus larvae.</title>
        <authorList>
            <person name="Okamoto M."/>
            <person name="Kumagai M."/>
            <person name="Kanamori H."/>
            <person name="Takamatsu D."/>
        </authorList>
    </citation>
    <scope>NUCLEOTIDE SEQUENCE [LARGE SCALE GENOMIC DNA]</scope>
    <source>
        <strain evidence="5 6">J8TS2</strain>
    </source>
</reference>
<dbReference type="EMBL" id="BORB01000011">
    <property type="protein sequence ID" value="GIN57361.1"/>
    <property type="molecule type" value="Genomic_DNA"/>
</dbReference>
<keyword evidence="2 3" id="KW-0238">DNA-binding</keyword>
<dbReference type="PANTHER" id="PTHR43479:SF7">
    <property type="entry name" value="TETR-FAMILY TRANSCRIPTIONAL REGULATOR"/>
    <property type="match status" value="1"/>
</dbReference>
<accession>A0ABQ4KIS7</accession>
<organism evidence="5 6">
    <name type="scientific">Lederbergia ruris</name>
    <dbReference type="NCBI Taxonomy" id="217495"/>
    <lineage>
        <taxon>Bacteria</taxon>
        <taxon>Bacillati</taxon>
        <taxon>Bacillota</taxon>
        <taxon>Bacilli</taxon>
        <taxon>Bacillales</taxon>
        <taxon>Bacillaceae</taxon>
        <taxon>Lederbergia</taxon>
    </lineage>
</organism>
<dbReference type="Proteomes" id="UP000679950">
    <property type="component" value="Unassembled WGS sequence"/>
</dbReference>
<sequence length="190" mass="22473">MTEENTDLRSIRTRKFIIDSFIELLEKKDFNSITISDITTGAMINRATFYRHFLDKYDLLEKVIKEDLLENVLKELSNNEEFSEEMLKSLFLSITTFHMSLSTRCQRSYHDMSVNIEAILKKELEQIIFQSLLKKYQDESIEKLRMNSTMLSWMVYGASIDWKENSNKSPEEYLEDASLSIRQLLKNEIV</sequence>
<gene>
    <name evidence="5" type="ORF">J8TS2_16800</name>
</gene>
<dbReference type="SUPFAM" id="SSF46689">
    <property type="entry name" value="Homeodomain-like"/>
    <property type="match status" value="1"/>
</dbReference>
<evidence type="ECO:0000259" key="4">
    <source>
        <dbReference type="PROSITE" id="PS50977"/>
    </source>
</evidence>
<protein>
    <submittedName>
        <fullName evidence="5">TetR/AcrR family transcriptional regulator</fullName>
    </submittedName>
</protein>
<dbReference type="InterPro" id="IPR001647">
    <property type="entry name" value="HTH_TetR"/>
</dbReference>
<dbReference type="Gene3D" id="1.10.357.10">
    <property type="entry name" value="Tetracycline Repressor, domain 2"/>
    <property type="match status" value="1"/>
</dbReference>
<dbReference type="InterPro" id="IPR050624">
    <property type="entry name" value="HTH-type_Tx_Regulator"/>
</dbReference>
<evidence type="ECO:0000256" key="3">
    <source>
        <dbReference type="PROSITE-ProRule" id="PRU00335"/>
    </source>
</evidence>
<feature type="DNA-binding region" description="H-T-H motif" evidence="3">
    <location>
        <begin position="34"/>
        <end position="53"/>
    </location>
</feature>
<dbReference type="PANTHER" id="PTHR43479">
    <property type="entry name" value="ACREF/ENVCD OPERON REPRESSOR-RELATED"/>
    <property type="match status" value="1"/>
</dbReference>